<proteinExistence type="predicted"/>
<name>A0A2P5Y4B0_GOSBA</name>
<accession>A0A2P5Y4B0</accession>
<dbReference type="Proteomes" id="UP000239757">
    <property type="component" value="Unassembled WGS sequence"/>
</dbReference>
<evidence type="ECO:0000313" key="3">
    <source>
        <dbReference type="Proteomes" id="UP000239757"/>
    </source>
</evidence>
<reference evidence="2 3" key="1">
    <citation type="submission" date="2015-01" db="EMBL/GenBank/DDBJ databases">
        <title>Genome of allotetraploid Gossypium barbadense reveals genomic plasticity and fiber elongation in cotton evolution.</title>
        <authorList>
            <person name="Chen X."/>
            <person name="Liu X."/>
            <person name="Zhao B."/>
            <person name="Zheng H."/>
            <person name="Hu Y."/>
            <person name="Lu G."/>
            <person name="Yang C."/>
            <person name="Chen J."/>
            <person name="Shan C."/>
            <person name="Zhang L."/>
            <person name="Zhou Y."/>
            <person name="Wang L."/>
            <person name="Guo W."/>
            <person name="Bai Y."/>
            <person name="Ruan J."/>
            <person name="Shangguan X."/>
            <person name="Mao Y."/>
            <person name="Jiang J."/>
            <person name="Zhu Y."/>
            <person name="Lei J."/>
            <person name="Kang H."/>
            <person name="Chen S."/>
            <person name="He X."/>
            <person name="Wang R."/>
            <person name="Wang Y."/>
            <person name="Chen J."/>
            <person name="Wang L."/>
            <person name="Yu S."/>
            <person name="Wang B."/>
            <person name="Wei J."/>
            <person name="Song S."/>
            <person name="Lu X."/>
            <person name="Gao Z."/>
            <person name="Gu W."/>
            <person name="Deng X."/>
            <person name="Ma D."/>
            <person name="Wang S."/>
            <person name="Liang W."/>
            <person name="Fang L."/>
            <person name="Cai C."/>
            <person name="Zhu X."/>
            <person name="Zhou B."/>
            <person name="Zhang Y."/>
            <person name="Chen Z."/>
            <person name="Xu S."/>
            <person name="Zhu R."/>
            <person name="Wang S."/>
            <person name="Zhang T."/>
            <person name="Zhao G."/>
        </authorList>
    </citation>
    <scope>NUCLEOTIDE SEQUENCE [LARGE SCALE GENOMIC DNA]</scope>
    <source>
        <strain evidence="3">cv. Xinhai21</strain>
        <tissue evidence="2">Leaf</tissue>
    </source>
</reference>
<gene>
    <name evidence="2" type="ORF">GOBAR_AA10213</name>
</gene>
<dbReference type="AlphaFoldDB" id="A0A2P5Y4B0"/>
<dbReference type="EMBL" id="KZ663725">
    <property type="protein sequence ID" value="PPS10440.1"/>
    <property type="molecule type" value="Genomic_DNA"/>
</dbReference>
<evidence type="ECO:0000256" key="1">
    <source>
        <dbReference type="SAM" id="Phobius"/>
    </source>
</evidence>
<sequence>MKGENIVGHGEHIHINLDKLNIYMHSSLLFNPRFHHFARLTSCNLLLTVVVLLRVLPGVDGALIENPAYDQYEHQHVSWEEYQFAILIGLLPEFDYVVSIITTGRVPFDLQGITIALLDAKACHLHHECSLHILNNLCQKRFGHIEGLLAIIEVVDLAVHDHSVRSTGRLVTWLGVAFTGITIALLDAEAGQQAHLSQVTFSANLEISDKSAPSTLPTYVGQPPSQAFGRIEGLLAVVEMVDLVVHGYSVRSVGRLITWLDVAFTGTTLLMMMRMIVVSESHYSGPPVSLGYFSSPRAPSLSLPSPMFASFVVATLAIVSDPTWYSNNRAAHMTSDLTKLINSRLYHG</sequence>
<organism evidence="2 3">
    <name type="scientific">Gossypium barbadense</name>
    <name type="common">Sea Island cotton</name>
    <name type="synonym">Hibiscus barbadensis</name>
    <dbReference type="NCBI Taxonomy" id="3634"/>
    <lineage>
        <taxon>Eukaryota</taxon>
        <taxon>Viridiplantae</taxon>
        <taxon>Streptophyta</taxon>
        <taxon>Embryophyta</taxon>
        <taxon>Tracheophyta</taxon>
        <taxon>Spermatophyta</taxon>
        <taxon>Magnoliopsida</taxon>
        <taxon>eudicotyledons</taxon>
        <taxon>Gunneridae</taxon>
        <taxon>Pentapetalae</taxon>
        <taxon>rosids</taxon>
        <taxon>malvids</taxon>
        <taxon>Malvales</taxon>
        <taxon>Malvaceae</taxon>
        <taxon>Malvoideae</taxon>
        <taxon>Gossypium</taxon>
    </lineage>
</organism>
<feature type="transmembrane region" description="Helical" evidence="1">
    <location>
        <begin position="256"/>
        <end position="278"/>
    </location>
</feature>
<protein>
    <submittedName>
        <fullName evidence="2">Uncharacterized protein</fullName>
    </submittedName>
</protein>
<keyword evidence="1" id="KW-0472">Membrane</keyword>
<keyword evidence="1" id="KW-0812">Transmembrane</keyword>
<keyword evidence="1" id="KW-1133">Transmembrane helix</keyword>
<feature type="transmembrane region" description="Helical" evidence="1">
    <location>
        <begin position="298"/>
        <end position="319"/>
    </location>
</feature>
<evidence type="ECO:0000313" key="2">
    <source>
        <dbReference type="EMBL" id="PPS10440.1"/>
    </source>
</evidence>